<proteinExistence type="predicted"/>
<reference evidence="1" key="1">
    <citation type="submission" date="2023-06" db="EMBL/GenBank/DDBJ databases">
        <authorList>
            <consortium name="Lawrence Berkeley National Laboratory"/>
            <person name="Ahrendt S."/>
            <person name="Sahu N."/>
            <person name="Indic B."/>
            <person name="Wong-Bajracharya J."/>
            <person name="Merenyi Z."/>
            <person name="Ke H.-M."/>
            <person name="Monk M."/>
            <person name="Kocsube S."/>
            <person name="Drula E."/>
            <person name="Lipzen A."/>
            <person name="Balint B."/>
            <person name="Henrissat B."/>
            <person name="Andreopoulos B."/>
            <person name="Martin F.M."/>
            <person name="Harder C.B."/>
            <person name="Rigling D."/>
            <person name="Ford K.L."/>
            <person name="Foster G.D."/>
            <person name="Pangilinan J."/>
            <person name="Papanicolaou A."/>
            <person name="Barry K."/>
            <person name="LaButti K."/>
            <person name="Viragh M."/>
            <person name="Koriabine M."/>
            <person name="Yan M."/>
            <person name="Riley R."/>
            <person name="Champramary S."/>
            <person name="Plett K.L."/>
            <person name="Tsai I.J."/>
            <person name="Slot J."/>
            <person name="Sipos G."/>
            <person name="Plett J."/>
            <person name="Nagy L.G."/>
            <person name="Grigoriev I.V."/>
        </authorList>
    </citation>
    <scope>NUCLEOTIDE SEQUENCE</scope>
    <source>
        <strain evidence="1">HWK02</strain>
    </source>
</reference>
<sequence>MANLLHMTKSGSNWSQNGLCTHNIVVEYQDTATFFGVNPLPQPPIPAELLHNVAAEDMEDEGNYTLMQYMDWVMNPVPVQTSALNIPLFICDEQQDAKPNVSIMTDSIKILLLVQQDKQDMEAEPQLIAEAIAAFQANNYEQRCFFSQGPIAHKTMPGIVLTGTLPVFYKIPVTTKLTDSVSLGQYLPTRSSVHAHLPPVPHPACHLNEGMRPLDNRVIILSYYEAFKQFVN</sequence>
<keyword evidence="2" id="KW-1185">Reference proteome</keyword>
<protein>
    <submittedName>
        <fullName evidence="1">Uncharacterized protein</fullName>
    </submittedName>
</protein>
<name>A0AA39TYF6_9AGAR</name>
<dbReference type="EMBL" id="JAUEPU010000003">
    <property type="protein sequence ID" value="KAK0503771.1"/>
    <property type="molecule type" value="Genomic_DNA"/>
</dbReference>
<accession>A0AA39TYF6</accession>
<evidence type="ECO:0000313" key="2">
    <source>
        <dbReference type="Proteomes" id="UP001175228"/>
    </source>
</evidence>
<comment type="caution">
    <text evidence="1">The sequence shown here is derived from an EMBL/GenBank/DDBJ whole genome shotgun (WGS) entry which is preliminary data.</text>
</comment>
<organism evidence="1 2">
    <name type="scientific">Armillaria luteobubalina</name>
    <dbReference type="NCBI Taxonomy" id="153913"/>
    <lineage>
        <taxon>Eukaryota</taxon>
        <taxon>Fungi</taxon>
        <taxon>Dikarya</taxon>
        <taxon>Basidiomycota</taxon>
        <taxon>Agaricomycotina</taxon>
        <taxon>Agaricomycetes</taxon>
        <taxon>Agaricomycetidae</taxon>
        <taxon>Agaricales</taxon>
        <taxon>Marasmiineae</taxon>
        <taxon>Physalacriaceae</taxon>
        <taxon>Armillaria</taxon>
    </lineage>
</organism>
<gene>
    <name evidence="1" type="ORF">EDD18DRAFT_1344678</name>
</gene>
<evidence type="ECO:0000313" key="1">
    <source>
        <dbReference type="EMBL" id="KAK0503771.1"/>
    </source>
</evidence>
<dbReference type="Proteomes" id="UP001175228">
    <property type="component" value="Unassembled WGS sequence"/>
</dbReference>
<dbReference type="AlphaFoldDB" id="A0AA39TYF6"/>